<evidence type="ECO:0000313" key="11">
    <source>
        <dbReference type="Proteomes" id="UP000244168"/>
    </source>
</evidence>
<evidence type="ECO:0000259" key="5">
    <source>
        <dbReference type="Pfam" id="PF00703"/>
    </source>
</evidence>
<gene>
    <name evidence="10" type="ORF">C8P68_105268</name>
</gene>
<feature type="domain" description="DUF4982" evidence="9">
    <location>
        <begin position="649"/>
        <end position="707"/>
    </location>
</feature>
<evidence type="ECO:0000256" key="2">
    <source>
        <dbReference type="ARBA" id="ARBA00022801"/>
    </source>
</evidence>
<dbReference type="Gene3D" id="2.60.120.430">
    <property type="entry name" value="Galactose-binding lectin"/>
    <property type="match status" value="1"/>
</dbReference>
<evidence type="ECO:0000259" key="8">
    <source>
        <dbReference type="Pfam" id="PF11721"/>
    </source>
</evidence>
<feature type="domain" description="Malectin" evidence="8">
    <location>
        <begin position="742"/>
        <end position="906"/>
    </location>
</feature>
<dbReference type="Pfam" id="PF16355">
    <property type="entry name" value="DUF4982"/>
    <property type="match status" value="1"/>
</dbReference>
<dbReference type="Gene3D" id="3.20.20.80">
    <property type="entry name" value="Glycosidases"/>
    <property type="match status" value="1"/>
</dbReference>
<organism evidence="10 11">
    <name type="scientific">Mucilaginibacter yixingensis</name>
    <dbReference type="NCBI Taxonomy" id="1295612"/>
    <lineage>
        <taxon>Bacteria</taxon>
        <taxon>Pseudomonadati</taxon>
        <taxon>Bacteroidota</taxon>
        <taxon>Sphingobacteriia</taxon>
        <taxon>Sphingobacteriales</taxon>
        <taxon>Sphingobacteriaceae</taxon>
        <taxon>Mucilaginibacter</taxon>
    </lineage>
</organism>
<dbReference type="Pfam" id="PF11721">
    <property type="entry name" value="Malectin"/>
    <property type="match status" value="1"/>
</dbReference>
<dbReference type="InterPro" id="IPR013783">
    <property type="entry name" value="Ig-like_fold"/>
</dbReference>
<evidence type="ECO:0000256" key="4">
    <source>
        <dbReference type="SAM" id="SignalP"/>
    </source>
</evidence>
<sequence length="1178" mass="131535">MIQEKKSFQPEGCRRKQRRQSGYKAVLGLSAALLFSTLAFAQKSTRQDISLNYGWHTADDEKSSTAFNGFEKPGYRENWQSVSVPHNWDQYFGYRRLKHGNLHGYAWYRKTFPLTVKQPGKRYFLYFEGVGSYATVWLNGQKVGYHAGGRTTFTIDVTDVIKAGKDNLLAVRADHPSFIKDLPWVCGGCSDDPGFSEGSQPMGIYRPVHLLVTNPVRVEPFGVHIWNDTTVTEKSATLNLETEVKNYSAATSAISVVNQLVDAQGKIIAQAKTNKNLDKNTTATIAQVFPQVKNVHLWSLENPYLYKVVTQVWKNGVLTDQTETSYGIRWISWPIGRPGNDGRFYLNGKPVFINGIAEYEHLMGKSQAFDSEEIRARVMQVKAAGFNAFRDAHQPHNLEYQEYWDKLGILWWPQYTAHIWYDTPEFRENFKKLLVDWVKERRNSPSNILWGLQNESRLPEAFAKECCDLIRKLDPTASSQRKITTCNGGKGTDWDVPQNWTGTYGGNPQTYSEDLKKELLVGEYGAWRSLDLHTEGGFNQNGPYSEDRMTQLMETKVRLGEAVKDKVAGQFQWLLYSHENPGRTQGGEGLRELDRVGPINYKGLFTPWGQPLDVFYMYRANYAPKDKEPMVYIVSHSWPNRWTKSGVKDSINIYSNCDEVELFNDVRSASLGRKKRGGIGTHFMWNKVDIKYNVLYAVGYVNGKEVAHDEIVLNHLPQAPHLEKPQASTLLQPAKGYYYKALINCGGPAYTDSYGQRWAADEELNSGQAYQSSSWTNAFPGMPEYFGSQQRTFDQVSGTSDSQLFQDFRYGEDKLKFHVAVPAGKYKVDLFFNEPWYGTGGGLNAAGWRVFSVAVNGAAVIKDLDIFKEAGYNHALKKTVDVVAGKNGINISFPDVKAGEAIISAIAISSTDKAAPVVTSTKKEMENAWLDIGQRIDDKSEVKFSQIPPALYGASWMRRPAHGPVADGAADRDVDLFVALPGDAVNRPAWLKDFEVTGLNIETDANGGTRIPLYRKRVKKGEKGNLGDAASNYFVIVQPVSSIEPASDLRKTASYSADLAELKNATVRDTVAGKKVVRFTQASGSSVSFPVTPGVADKYALRIKYYNFTDKTMTAKMQLLAADGLVMKEETLSFKPIAKGKSGTVATDSGTSINAGNYRVVVTAVDAEGLSLASVEMQ</sequence>
<dbReference type="InterPro" id="IPR032311">
    <property type="entry name" value="DUF4982"/>
</dbReference>
<feature type="chain" id="PRO_5015492811" evidence="4">
    <location>
        <begin position="42"/>
        <end position="1178"/>
    </location>
</feature>
<dbReference type="InterPro" id="IPR008979">
    <property type="entry name" value="Galactose-bd-like_sf"/>
</dbReference>
<evidence type="ECO:0000256" key="3">
    <source>
        <dbReference type="ARBA" id="ARBA00023295"/>
    </source>
</evidence>
<dbReference type="EMBL" id="QAOQ01000005">
    <property type="protein sequence ID" value="PTQ95760.1"/>
    <property type="molecule type" value="Genomic_DNA"/>
</dbReference>
<evidence type="ECO:0000256" key="1">
    <source>
        <dbReference type="ARBA" id="ARBA00007401"/>
    </source>
</evidence>
<keyword evidence="11" id="KW-1185">Reference proteome</keyword>
<dbReference type="InterPro" id="IPR006101">
    <property type="entry name" value="Glyco_hydro_2"/>
</dbReference>
<dbReference type="SUPFAM" id="SSF51445">
    <property type="entry name" value="(Trans)glycosidases"/>
    <property type="match status" value="1"/>
</dbReference>
<dbReference type="PANTHER" id="PTHR42732:SF1">
    <property type="entry name" value="BETA-MANNOSIDASE"/>
    <property type="match status" value="1"/>
</dbReference>
<comment type="caution">
    <text evidence="10">The sequence shown here is derived from an EMBL/GenBank/DDBJ whole genome shotgun (WGS) entry which is preliminary data.</text>
</comment>
<feature type="domain" description="Glycoside hydrolase family 2 immunoglobulin-like beta-sandwich" evidence="5">
    <location>
        <begin position="225"/>
        <end position="329"/>
    </location>
</feature>
<dbReference type="RefSeq" id="WP_107829255.1">
    <property type="nucleotide sequence ID" value="NZ_CP160205.1"/>
</dbReference>
<keyword evidence="2 10" id="KW-0378">Hydrolase</keyword>
<dbReference type="AlphaFoldDB" id="A0A2T5J8I3"/>
<keyword evidence="4" id="KW-0732">Signal</keyword>
<dbReference type="GO" id="GO:0005975">
    <property type="term" value="P:carbohydrate metabolic process"/>
    <property type="evidence" value="ECO:0007669"/>
    <property type="project" value="InterPro"/>
</dbReference>
<dbReference type="Gene3D" id="2.60.120.260">
    <property type="entry name" value="Galactose-binding domain-like"/>
    <property type="match status" value="2"/>
</dbReference>
<dbReference type="InterPro" id="IPR006103">
    <property type="entry name" value="Glyco_hydro_2_cat"/>
</dbReference>
<evidence type="ECO:0000259" key="9">
    <source>
        <dbReference type="Pfam" id="PF16355"/>
    </source>
</evidence>
<dbReference type="InterPro" id="IPR036156">
    <property type="entry name" value="Beta-gal/glucu_dom_sf"/>
</dbReference>
<dbReference type="InterPro" id="IPR006104">
    <property type="entry name" value="Glyco_hydro_2_N"/>
</dbReference>
<dbReference type="Pfam" id="PF00703">
    <property type="entry name" value="Glyco_hydro_2"/>
    <property type="match status" value="1"/>
</dbReference>
<dbReference type="InterPro" id="IPR017853">
    <property type="entry name" value="GH"/>
</dbReference>
<dbReference type="PANTHER" id="PTHR42732">
    <property type="entry name" value="BETA-GALACTOSIDASE"/>
    <property type="match status" value="1"/>
</dbReference>
<protein>
    <submittedName>
        <fullName evidence="10">Glycosyl hydrolase family 2</fullName>
    </submittedName>
</protein>
<dbReference type="Pfam" id="PF02837">
    <property type="entry name" value="Glyco_hydro_2_N"/>
    <property type="match status" value="1"/>
</dbReference>
<comment type="similarity">
    <text evidence="1">Belongs to the glycosyl hydrolase 2 family.</text>
</comment>
<dbReference type="OrthoDB" id="9801077at2"/>
<evidence type="ECO:0000259" key="6">
    <source>
        <dbReference type="Pfam" id="PF02836"/>
    </source>
</evidence>
<dbReference type="SUPFAM" id="SSF49303">
    <property type="entry name" value="beta-Galactosidase/glucuronidase domain"/>
    <property type="match status" value="1"/>
</dbReference>
<evidence type="ECO:0000313" key="10">
    <source>
        <dbReference type="EMBL" id="PTQ95760.1"/>
    </source>
</evidence>
<dbReference type="GO" id="GO:0004553">
    <property type="term" value="F:hydrolase activity, hydrolyzing O-glycosyl compounds"/>
    <property type="evidence" value="ECO:0007669"/>
    <property type="project" value="InterPro"/>
</dbReference>
<dbReference type="SUPFAM" id="SSF49785">
    <property type="entry name" value="Galactose-binding domain-like"/>
    <property type="match status" value="1"/>
</dbReference>
<accession>A0A2T5J8I3</accession>
<dbReference type="PRINTS" id="PR00132">
    <property type="entry name" value="GLHYDRLASE2"/>
</dbReference>
<reference evidence="10 11" key="1">
    <citation type="submission" date="2018-04" db="EMBL/GenBank/DDBJ databases">
        <title>Genomic Encyclopedia of Archaeal and Bacterial Type Strains, Phase II (KMG-II): from individual species to whole genera.</title>
        <authorList>
            <person name="Goeker M."/>
        </authorList>
    </citation>
    <scope>NUCLEOTIDE SEQUENCE [LARGE SCALE GENOMIC DNA]</scope>
    <source>
        <strain evidence="10 11">DSM 26809</strain>
    </source>
</reference>
<evidence type="ECO:0000259" key="7">
    <source>
        <dbReference type="Pfam" id="PF02837"/>
    </source>
</evidence>
<dbReference type="InterPro" id="IPR006102">
    <property type="entry name" value="Ig-like_GH2"/>
</dbReference>
<name>A0A2T5J8I3_9SPHI</name>
<keyword evidence="3" id="KW-0326">Glycosidase</keyword>
<feature type="domain" description="Glycoside hydrolase family 2 catalytic" evidence="6">
    <location>
        <begin position="341"/>
        <end position="476"/>
    </location>
</feature>
<dbReference type="Proteomes" id="UP000244168">
    <property type="component" value="Unassembled WGS sequence"/>
</dbReference>
<dbReference type="InterPro" id="IPR021720">
    <property type="entry name" value="Malectin_dom"/>
</dbReference>
<dbReference type="Pfam" id="PF02836">
    <property type="entry name" value="Glyco_hydro_2_C"/>
    <property type="match status" value="1"/>
</dbReference>
<feature type="domain" description="Glycosyl hydrolases family 2 sugar binding" evidence="7">
    <location>
        <begin position="101"/>
        <end position="212"/>
    </location>
</feature>
<dbReference type="InterPro" id="IPR051913">
    <property type="entry name" value="GH2_Domain-Containing"/>
</dbReference>
<feature type="signal peptide" evidence="4">
    <location>
        <begin position="1"/>
        <end position="41"/>
    </location>
</feature>
<proteinExistence type="inferred from homology"/>
<dbReference type="Gene3D" id="2.60.40.10">
    <property type="entry name" value="Immunoglobulins"/>
    <property type="match status" value="2"/>
</dbReference>